<dbReference type="Pfam" id="PF07691">
    <property type="entry name" value="PA14"/>
    <property type="match status" value="1"/>
</dbReference>
<evidence type="ECO:0000256" key="3">
    <source>
        <dbReference type="ARBA" id="ARBA00022837"/>
    </source>
</evidence>
<dbReference type="PROSITE" id="PS51820">
    <property type="entry name" value="PA14"/>
    <property type="match status" value="1"/>
</dbReference>
<dbReference type="InterPro" id="IPR050883">
    <property type="entry name" value="PNGase"/>
</dbReference>
<dbReference type="InterPro" id="IPR014718">
    <property type="entry name" value="GH-type_carb-bd"/>
</dbReference>
<reference evidence="5 6" key="1">
    <citation type="journal article" date="2018" name="Mar. Genomics">
        <title>Complete genome sequence of Marinifilaceae bacterium strain SPP2, isolated from the Antarctic marine sediment.</title>
        <authorList>
            <person name="Watanabe M."/>
            <person name="Kojima H."/>
            <person name="Fukui M."/>
        </authorList>
    </citation>
    <scope>NUCLEOTIDE SEQUENCE [LARGE SCALE GENOMIC DNA]</scope>
    <source>
        <strain evidence="5 6">SPP2</strain>
    </source>
</reference>
<gene>
    <name evidence="5" type="ORF">ALGA_1603</name>
</gene>
<dbReference type="InterPro" id="IPR008928">
    <property type="entry name" value="6-hairpin_glycosidase_sf"/>
</dbReference>
<reference evidence="6" key="2">
    <citation type="journal article" date="2020" name="Antonie Van Leeuwenhoek">
        <title>Labilibaculum antarcticum sp. nov., a novel facultative anaerobic, psychrotorelant bacterium isolated from marine sediment of Antarctica.</title>
        <authorList>
            <person name="Watanabe M."/>
            <person name="Kojima H."/>
            <person name="Fukui M."/>
        </authorList>
    </citation>
    <scope>NUCLEOTIDE SEQUENCE [LARGE SCALE GENOMIC DNA]</scope>
    <source>
        <strain evidence="6">SPP2</strain>
    </source>
</reference>
<dbReference type="Pfam" id="PF13290">
    <property type="entry name" value="CHB_HEX_C_1"/>
    <property type="match status" value="1"/>
</dbReference>
<feature type="domain" description="PA14" evidence="4">
    <location>
        <begin position="828"/>
        <end position="966"/>
    </location>
</feature>
<dbReference type="GO" id="GO:0000224">
    <property type="term" value="F:peptide-N4-(N-acetyl-beta-glucosaminyl)asparagine amidase activity"/>
    <property type="evidence" value="ECO:0007669"/>
    <property type="project" value="TreeGrafter"/>
</dbReference>
<keyword evidence="3" id="KW-0106">Calcium</keyword>
<dbReference type="GO" id="GO:0030246">
    <property type="term" value="F:carbohydrate binding"/>
    <property type="evidence" value="ECO:0007669"/>
    <property type="project" value="InterPro"/>
</dbReference>
<organism evidence="5 6">
    <name type="scientific">Labilibaculum antarcticum</name>
    <dbReference type="NCBI Taxonomy" id="1717717"/>
    <lineage>
        <taxon>Bacteria</taxon>
        <taxon>Pseudomonadati</taxon>
        <taxon>Bacteroidota</taxon>
        <taxon>Bacteroidia</taxon>
        <taxon>Marinilabiliales</taxon>
        <taxon>Marinifilaceae</taxon>
        <taxon>Labilibaculum</taxon>
    </lineage>
</organism>
<dbReference type="InterPro" id="IPR011658">
    <property type="entry name" value="PA14_dom"/>
</dbReference>
<dbReference type="PANTHER" id="PTHR12143">
    <property type="entry name" value="PEPTIDE N-GLYCANASE PNGASE -RELATED"/>
    <property type="match status" value="1"/>
</dbReference>
<dbReference type="Gene3D" id="2.70.98.10">
    <property type="match status" value="1"/>
</dbReference>
<evidence type="ECO:0000256" key="2">
    <source>
        <dbReference type="ARBA" id="ARBA00011245"/>
    </source>
</evidence>
<dbReference type="InterPro" id="IPR059177">
    <property type="entry name" value="GH29D-like_dom"/>
</dbReference>
<dbReference type="GO" id="GO:0005975">
    <property type="term" value="P:carbohydrate metabolic process"/>
    <property type="evidence" value="ECO:0007669"/>
    <property type="project" value="InterPro"/>
</dbReference>
<comment type="cofactor">
    <cofactor evidence="1">
        <name>Ca(2+)</name>
        <dbReference type="ChEBI" id="CHEBI:29108"/>
    </cofactor>
</comment>
<evidence type="ECO:0000313" key="5">
    <source>
        <dbReference type="EMBL" id="BAX79979.1"/>
    </source>
</evidence>
<dbReference type="EMBL" id="AP018042">
    <property type="protein sequence ID" value="BAX79979.1"/>
    <property type="molecule type" value="Genomic_DNA"/>
</dbReference>
<sequence length="970" mass="108252">MINKLSLLIFIFLINWSCSEKQLIENVNPFIGTDFHGHTYPGATVPFGAVQLSPDTRRGNWDACSGYHYSDSTIIGFSHTHLSGTGCIDLGDVLFHPTTDEIIFGKDGYIFKPLSFSHKNEHAEPGYYRVKSDDDILVELTATSRVGVHRYHFPKKEGKIVIDMAHLLDNEMIYKAELNVSNTTEITGMRSTKGWVDNQHVYFVAQFSQPFDRTELISSGSVVPDSKSISGDSLQSVAYFSDTKGKSVVIKVGISSVSIDNARLNLESETADLSFEQIKDRAQKEWNNALSTYKIEGGSDAERSIFYSSVYHTMVAPNLISDVNGDYRGADLKIYNSKDKPVYSTFSLWDTYRAWNPLMTITDTALVNDMINSMLNFYDQTGELPIWPLASGETGTMIGYHSVSVIWDAYNNNIRGYDAQKALQAMVVSANKNKKGTSEYLDLGFIPSDSKKESVSRLLENAYDDWCIAQMAKALGNVAVYDEFSQRALLYKNVFDGDSCFFRPRRMDGSWEPNFNTYEVGRAYTEATAWQYRFAVPHDINGLINLFGGVDEFAQGLDSLFHTSIKTEGELSDITGLHGQYAHGNEPSHHIAYLYTYANQAWKTQQMVRKLLNKMYTSSPDGIIGNEDCGQMSAWYIMSSLGFYPVCPGSAQFVLTSPLFPKATISLANGNKLEITANNPSENIYIKDVRLNGESLGQNFITYNQVMGGGKLEFLLGSDKEVVCETNVSPFSTSTIREVSIPYVSSEISFFENELDIECRSATLGAEIRYTLDGSEPTEASNLYTNPFKIDKTTDIKLRAFKVGHEASPISKYRATKAIPQNAKSVYPRKKGVAYTYYEGCFSETADMLKTGIIKKTGLCAEPTLSIAEIPDHFGLVFSGFIKVAHDGVYSFSTTSDDGSKLLINDHLVVDNDMSHGAITATGRVALKKGFHTYRLSYFEDYEGESLAWSWMLPGSEVYENINPEFLFVK</sequence>
<dbReference type="Gene3D" id="1.20.1050.60">
    <property type="entry name" value="alpha-1,2-mannosidase"/>
    <property type="match status" value="1"/>
</dbReference>
<dbReference type="InterPro" id="IPR012939">
    <property type="entry name" value="Glyco_hydro_92"/>
</dbReference>
<dbReference type="GO" id="GO:0006516">
    <property type="term" value="P:glycoprotein catabolic process"/>
    <property type="evidence" value="ECO:0007669"/>
    <property type="project" value="TreeGrafter"/>
</dbReference>
<dbReference type="InterPro" id="IPR005887">
    <property type="entry name" value="GH92_a_mannosidase_put"/>
</dbReference>
<dbReference type="AlphaFoldDB" id="A0A1Y1CHX3"/>
<name>A0A1Y1CHX3_9BACT</name>
<dbReference type="RefSeq" id="WP_096428856.1">
    <property type="nucleotide sequence ID" value="NZ_AP018042.1"/>
</dbReference>
<accession>A0A1Y1CHX3</accession>
<dbReference type="InterPro" id="IPR041371">
    <property type="entry name" value="GH92_N"/>
</dbReference>
<dbReference type="SUPFAM" id="SSF48208">
    <property type="entry name" value="Six-hairpin glycosidases"/>
    <property type="match status" value="1"/>
</dbReference>
<keyword evidence="6" id="KW-1185">Reference proteome</keyword>
<dbReference type="FunFam" id="3.30.2080.10:FF:000001">
    <property type="entry name" value="Alpha-1,2-mannosidase subfamily"/>
    <property type="match status" value="1"/>
</dbReference>
<comment type="subunit">
    <text evidence="2">Monomer.</text>
</comment>
<dbReference type="KEGG" id="mbas:ALGA_1603"/>
<dbReference type="Pfam" id="PF17678">
    <property type="entry name" value="Glyco_hydro_92N"/>
    <property type="match status" value="1"/>
</dbReference>
<dbReference type="Pfam" id="PF07971">
    <property type="entry name" value="Glyco_hydro_92"/>
    <property type="match status" value="1"/>
</dbReference>
<dbReference type="PANTHER" id="PTHR12143:SF39">
    <property type="entry name" value="SECRETED PROTEIN"/>
    <property type="match status" value="1"/>
</dbReference>
<dbReference type="SUPFAM" id="SSF56988">
    <property type="entry name" value="Anthrax protective antigen"/>
    <property type="match status" value="1"/>
</dbReference>
<evidence type="ECO:0000313" key="6">
    <source>
        <dbReference type="Proteomes" id="UP000218267"/>
    </source>
</evidence>
<dbReference type="InterPro" id="IPR037524">
    <property type="entry name" value="PA14/GLEYA"/>
</dbReference>
<dbReference type="GO" id="GO:0005829">
    <property type="term" value="C:cytosol"/>
    <property type="evidence" value="ECO:0007669"/>
    <property type="project" value="TreeGrafter"/>
</dbReference>
<dbReference type="OrthoDB" id="9762711at2"/>
<protein>
    <submittedName>
        <fullName evidence="5">Alpha-mannosidase</fullName>
    </submittedName>
</protein>
<proteinExistence type="predicted"/>
<dbReference type="Proteomes" id="UP000218267">
    <property type="component" value="Chromosome"/>
</dbReference>
<evidence type="ECO:0000259" key="4">
    <source>
        <dbReference type="PROSITE" id="PS51820"/>
    </source>
</evidence>
<evidence type="ECO:0000256" key="1">
    <source>
        <dbReference type="ARBA" id="ARBA00001913"/>
    </source>
</evidence>
<dbReference type="NCBIfam" id="TIGR01180">
    <property type="entry name" value="aman2_put"/>
    <property type="match status" value="1"/>
</dbReference>
<dbReference type="Gene3D" id="1.20.1610.10">
    <property type="entry name" value="alpha-1,2-mannosidases domains"/>
    <property type="match status" value="1"/>
</dbReference>
<dbReference type="SMART" id="SM00758">
    <property type="entry name" value="PA14"/>
    <property type="match status" value="1"/>
</dbReference>
<dbReference type="Gene3D" id="3.30.2080.10">
    <property type="entry name" value="GH92 mannosidase domain"/>
    <property type="match status" value="1"/>
</dbReference>
<dbReference type="Gene3D" id="3.90.182.10">
    <property type="entry name" value="Toxin - Anthrax Protective Antigen,domain 1"/>
    <property type="match status" value="1"/>
</dbReference>